<dbReference type="Pfam" id="PF00378">
    <property type="entry name" value="ECH_1"/>
    <property type="match status" value="1"/>
</dbReference>
<dbReference type="GO" id="GO:0006635">
    <property type="term" value="P:fatty acid beta-oxidation"/>
    <property type="evidence" value="ECO:0007669"/>
    <property type="project" value="TreeGrafter"/>
</dbReference>
<evidence type="ECO:0000256" key="2">
    <source>
        <dbReference type="ARBA" id="ARBA00023239"/>
    </source>
</evidence>
<dbReference type="PANTHER" id="PTHR11941:SF54">
    <property type="entry name" value="ENOYL-COA HYDRATASE, MITOCHONDRIAL"/>
    <property type="match status" value="1"/>
</dbReference>
<proteinExistence type="inferred from homology"/>
<dbReference type="STRING" id="460384.SAMN05216313_11774"/>
<dbReference type="InterPro" id="IPR014748">
    <property type="entry name" value="Enoyl-CoA_hydra_C"/>
</dbReference>
<organism evidence="4 5">
    <name type="scientific">Enterocloster lavalensis</name>
    <dbReference type="NCBI Taxonomy" id="460384"/>
    <lineage>
        <taxon>Bacteria</taxon>
        <taxon>Bacillati</taxon>
        <taxon>Bacillota</taxon>
        <taxon>Clostridia</taxon>
        <taxon>Lachnospirales</taxon>
        <taxon>Lachnospiraceae</taxon>
        <taxon>Enterocloster</taxon>
    </lineage>
</organism>
<gene>
    <name evidence="4" type="ORF">SAMN05216313_11774</name>
</gene>
<dbReference type="InterPro" id="IPR018376">
    <property type="entry name" value="Enoyl-CoA_hyd/isom_CS"/>
</dbReference>
<dbReference type="SUPFAM" id="SSF52096">
    <property type="entry name" value="ClpP/crotonase"/>
    <property type="match status" value="1"/>
</dbReference>
<keyword evidence="5" id="KW-1185">Reference proteome</keyword>
<dbReference type="PANTHER" id="PTHR11941">
    <property type="entry name" value="ENOYL-COA HYDRATASE-RELATED"/>
    <property type="match status" value="1"/>
</dbReference>
<protein>
    <submittedName>
        <fullName evidence="4">Short chain enoyl-CoA hydratase</fullName>
    </submittedName>
</protein>
<dbReference type="CDD" id="cd06558">
    <property type="entry name" value="crotonase-like"/>
    <property type="match status" value="1"/>
</dbReference>
<sequence>MSEEIRLEVKEGWALLVVDRPKQFNAFNTGIVEEMDRLLDQVEANKDIRCLVITGSGEKSFISGADIGQMGSDGYTPADAHYLITCGYKVYNRVESLNIPVIAAVNGYCLGGGLELAMCCDIRICSANAKFALPEINLGIIPGWGGTIRLPRIIGEGRAKDMIYRGKKIDSATALNYGLVTEVYEDVASLRAGAEALAAELASKAPITMEMDKKMVNRSMFTHNDLLDSLCLSYCFTTLDSREGISAFLEKRPAKFEGR</sequence>
<evidence type="ECO:0000256" key="1">
    <source>
        <dbReference type="ARBA" id="ARBA00005254"/>
    </source>
</evidence>
<dbReference type="InterPro" id="IPR001753">
    <property type="entry name" value="Enoyl-CoA_hydra/iso"/>
</dbReference>
<dbReference type="FunFam" id="3.90.226.10:FF:000009">
    <property type="entry name" value="Carnitinyl-CoA dehydratase"/>
    <property type="match status" value="1"/>
</dbReference>
<dbReference type="PROSITE" id="PS00166">
    <property type="entry name" value="ENOYL_COA_HYDRATASE"/>
    <property type="match status" value="1"/>
</dbReference>
<evidence type="ECO:0000313" key="4">
    <source>
        <dbReference type="EMBL" id="SET86754.1"/>
    </source>
</evidence>
<dbReference type="Proteomes" id="UP000198508">
    <property type="component" value="Unassembled WGS sequence"/>
</dbReference>
<dbReference type="AlphaFoldDB" id="A0A1I0HSG7"/>
<dbReference type="Gene3D" id="3.90.226.10">
    <property type="entry name" value="2-enoyl-CoA Hydratase, Chain A, domain 1"/>
    <property type="match status" value="1"/>
</dbReference>
<accession>A0A1I0HSG7</accession>
<reference evidence="5" key="1">
    <citation type="submission" date="2016-10" db="EMBL/GenBank/DDBJ databases">
        <authorList>
            <person name="Varghese N."/>
            <person name="Submissions S."/>
        </authorList>
    </citation>
    <scope>NUCLEOTIDE SEQUENCE [LARGE SCALE GENOMIC DNA]</scope>
    <source>
        <strain evidence="5">NLAE-zl-G277</strain>
    </source>
</reference>
<dbReference type="RefSeq" id="WP_092365848.1">
    <property type="nucleotide sequence ID" value="NZ_CAJJSN010000005.1"/>
</dbReference>
<dbReference type="GO" id="GO:0016829">
    <property type="term" value="F:lyase activity"/>
    <property type="evidence" value="ECO:0007669"/>
    <property type="project" value="UniProtKB-KW"/>
</dbReference>
<name>A0A1I0HSG7_9FIRM</name>
<dbReference type="Gene3D" id="1.10.12.10">
    <property type="entry name" value="Lyase 2-enoyl-coa Hydratase, Chain A, domain 2"/>
    <property type="match status" value="1"/>
</dbReference>
<evidence type="ECO:0000313" key="5">
    <source>
        <dbReference type="Proteomes" id="UP000198508"/>
    </source>
</evidence>
<keyword evidence="2" id="KW-0456">Lyase</keyword>
<dbReference type="GeneID" id="93279202"/>
<evidence type="ECO:0000256" key="3">
    <source>
        <dbReference type="RuleBase" id="RU003707"/>
    </source>
</evidence>
<dbReference type="InterPro" id="IPR029045">
    <property type="entry name" value="ClpP/crotonase-like_dom_sf"/>
</dbReference>
<comment type="similarity">
    <text evidence="1 3">Belongs to the enoyl-CoA hydratase/isomerase family.</text>
</comment>
<dbReference type="EMBL" id="FOIM01000017">
    <property type="protein sequence ID" value="SET86754.1"/>
    <property type="molecule type" value="Genomic_DNA"/>
</dbReference>